<organism evidence="2 3">
    <name type="scientific">Caenorhabditis japonica</name>
    <dbReference type="NCBI Taxonomy" id="281687"/>
    <lineage>
        <taxon>Eukaryota</taxon>
        <taxon>Metazoa</taxon>
        <taxon>Ecdysozoa</taxon>
        <taxon>Nematoda</taxon>
        <taxon>Chromadorea</taxon>
        <taxon>Rhabditida</taxon>
        <taxon>Rhabditina</taxon>
        <taxon>Rhabditomorpha</taxon>
        <taxon>Rhabditoidea</taxon>
        <taxon>Rhabditidae</taxon>
        <taxon>Peloderinae</taxon>
        <taxon>Caenorhabditis</taxon>
    </lineage>
</organism>
<evidence type="ECO:0000313" key="3">
    <source>
        <dbReference type="Proteomes" id="UP000005237"/>
    </source>
</evidence>
<proteinExistence type="predicted"/>
<name>A0A8R1DYV6_CAEJA</name>
<dbReference type="Proteomes" id="UP000005237">
    <property type="component" value="Unassembled WGS sequence"/>
</dbReference>
<protein>
    <submittedName>
        <fullName evidence="2">Uncharacterized protein</fullName>
    </submittedName>
</protein>
<keyword evidence="3" id="KW-1185">Reference proteome</keyword>
<feature type="region of interest" description="Disordered" evidence="1">
    <location>
        <begin position="1"/>
        <end position="29"/>
    </location>
</feature>
<sequence length="108" mass="12544">MHKSSSRRNDRREDRHTTSLSSHPATGFYSTDGTYSETMSSCSFHFKSTIGKTTSADTDEDYDSMAEYEVEFPVVELKMPQHRHHHHHHHKEDDRSGVYEELSSENDL</sequence>
<reference evidence="3" key="1">
    <citation type="submission" date="2010-08" db="EMBL/GenBank/DDBJ databases">
        <authorList>
            <consortium name="Caenorhabditis japonica Sequencing Consortium"/>
            <person name="Wilson R.K."/>
        </authorList>
    </citation>
    <scope>NUCLEOTIDE SEQUENCE [LARGE SCALE GENOMIC DNA]</scope>
    <source>
        <strain evidence="3">DF5081</strain>
    </source>
</reference>
<feature type="compositionally biased region" description="Basic and acidic residues" evidence="1">
    <location>
        <begin position="7"/>
        <end position="17"/>
    </location>
</feature>
<evidence type="ECO:0000256" key="1">
    <source>
        <dbReference type="SAM" id="MobiDB-lite"/>
    </source>
</evidence>
<feature type="region of interest" description="Disordered" evidence="1">
    <location>
        <begin position="79"/>
        <end position="108"/>
    </location>
</feature>
<feature type="compositionally biased region" description="Polar residues" evidence="1">
    <location>
        <begin position="18"/>
        <end position="29"/>
    </location>
</feature>
<dbReference type="AlphaFoldDB" id="A0A8R1DYV6"/>
<evidence type="ECO:0000313" key="2">
    <source>
        <dbReference type="EnsemblMetazoa" id="CJA15053.1"/>
    </source>
</evidence>
<dbReference type="EnsemblMetazoa" id="CJA15053.1">
    <property type="protein sequence ID" value="CJA15053.1"/>
    <property type="gene ID" value="WBGene00134257"/>
</dbReference>
<reference evidence="2" key="2">
    <citation type="submission" date="2022-06" db="UniProtKB">
        <authorList>
            <consortium name="EnsemblMetazoa"/>
        </authorList>
    </citation>
    <scope>IDENTIFICATION</scope>
    <source>
        <strain evidence="2">DF5081</strain>
    </source>
</reference>
<feature type="compositionally biased region" description="Basic residues" evidence="1">
    <location>
        <begin position="80"/>
        <end position="90"/>
    </location>
</feature>
<accession>A0A8R1DYV6</accession>